<gene>
    <name evidence="9" type="ORF">WMO45_00020</name>
</gene>
<dbReference type="PRINTS" id="PR00175">
    <property type="entry name" value="NAALASMPORT"/>
</dbReference>
<feature type="transmembrane region" description="Helical" evidence="8">
    <location>
        <begin position="364"/>
        <end position="384"/>
    </location>
</feature>
<dbReference type="EMBL" id="JBBMFT010000001">
    <property type="protein sequence ID" value="MEQ2454901.1"/>
    <property type="molecule type" value="Genomic_DNA"/>
</dbReference>
<dbReference type="Proteomes" id="UP001440599">
    <property type="component" value="Unassembled WGS sequence"/>
</dbReference>
<keyword evidence="7 8" id="KW-0472">Membrane</keyword>
<keyword evidence="4 8" id="KW-1003">Cell membrane</keyword>
<comment type="similarity">
    <text evidence="2 8">Belongs to the alanine or glycine:cation symporter (AGCS) (TC 2.A.25) family.</text>
</comment>
<dbReference type="Pfam" id="PF01235">
    <property type="entry name" value="Na_Ala_symp"/>
    <property type="match status" value="1"/>
</dbReference>
<evidence type="ECO:0000256" key="5">
    <source>
        <dbReference type="ARBA" id="ARBA00022692"/>
    </source>
</evidence>
<feature type="transmembrane region" description="Helical" evidence="8">
    <location>
        <begin position="185"/>
        <end position="204"/>
    </location>
</feature>
<comment type="caution">
    <text evidence="9">The sequence shown here is derived from an EMBL/GenBank/DDBJ whole genome shotgun (WGS) entry which is preliminary data.</text>
</comment>
<name>A0ABV1EJZ3_9FIRM</name>
<dbReference type="NCBIfam" id="TIGR00835">
    <property type="entry name" value="agcS"/>
    <property type="match status" value="1"/>
</dbReference>
<feature type="transmembrane region" description="Helical" evidence="8">
    <location>
        <begin position="404"/>
        <end position="424"/>
    </location>
</feature>
<keyword evidence="8" id="KW-0769">Symport</keyword>
<keyword evidence="3 8" id="KW-0813">Transport</keyword>
<dbReference type="InterPro" id="IPR001463">
    <property type="entry name" value="Na/Ala_symport"/>
</dbReference>
<evidence type="ECO:0000256" key="2">
    <source>
        <dbReference type="ARBA" id="ARBA00009261"/>
    </source>
</evidence>
<dbReference type="PROSITE" id="PS00873">
    <property type="entry name" value="NA_ALANINE_SYMP"/>
    <property type="match status" value="1"/>
</dbReference>
<reference evidence="9 10" key="1">
    <citation type="submission" date="2024-03" db="EMBL/GenBank/DDBJ databases">
        <title>Human intestinal bacterial collection.</title>
        <authorList>
            <person name="Pauvert C."/>
            <person name="Hitch T.C.A."/>
            <person name="Clavel T."/>
        </authorList>
    </citation>
    <scope>NUCLEOTIDE SEQUENCE [LARGE SCALE GENOMIC DNA]</scope>
    <source>
        <strain evidence="9 10">CLA-AP-H34</strain>
    </source>
</reference>
<evidence type="ECO:0000313" key="9">
    <source>
        <dbReference type="EMBL" id="MEQ2454901.1"/>
    </source>
</evidence>
<dbReference type="RefSeq" id="WP_349138576.1">
    <property type="nucleotide sequence ID" value="NZ_JBBMFT010000001.1"/>
</dbReference>
<evidence type="ECO:0000256" key="7">
    <source>
        <dbReference type="ARBA" id="ARBA00023136"/>
    </source>
</evidence>
<protein>
    <submittedName>
        <fullName evidence="9">Alanine/glycine:cation symporter family protein</fullName>
    </submittedName>
</protein>
<evidence type="ECO:0000313" key="10">
    <source>
        <dbReference type="Proteomes" id="UP001440599"/>
    </source>
</evidence>
<evidence type="ECO:0000256" key="4">
    <source>
        <dbReference type="ARBA" id="ARBA00022475"/>
    </source>
</evidence>
<feature type="transmembrane region" description="Helical" evidence="8">
    <location>
        <begin position="430"/>
        <end position="450"/>
    </location>
</feature>
<organism evidence="9 10">
    <name type="scientific">Flavonifractor hominis</name>
    <dbReference type="NCBI Taxonomy" id="3133178"/>
    <lineage>
        <taxon>Bacteria</taxon>
        <taxon>Bacillati</taxon>
        <taxon>Bacillota</taxon>
        <taxon>Clostridia</taxon>
        <taxon>Eubacteriales</taxon>
        <taxon>Oscillospiraceae</taxon>
        <taxon>Flavonifractor</taxon>
    </lineage>
</organism>
<dbReference type="PANTHER" id="PTHR30330">
    <property type="entry name" value="AGSS FAMILY TRANSPORTER, SODIUM-ALANINE"/>
    <property type="match status" value="1"/>
</dbReference>
<evidence type="ECO:0000256" key="8">
    <source>
        <dbReference type="RuleBase" id="RU363064"/>
    </source>
</evidence>
<feature type="transmembrane region" description="Helical" evidence="8">
    <location>
        <begin position="65"/>
        <end position="91"/>
    </location>
</feature>
<keyword evidence="10" id="KW-1185">Reference proteome</keyword>
<dbReference type="Gene3D" id="1.20.1740.10">
    <property type="entry name" value="Amino acid/polyamine transporter I"/>
    <property type="match status" value="1"/>
</dbReference>
<feature type="transmembrane region" description="Helical" evidence="8">
    <location>
        <begin position="12"/>
        <end position="34"/>
    </location>
</feature>
<keyword evidence="6 8" id="KW-1133">Transmembrane helix</keyword>
<feature type="transmembrane region" description="Helical" evidence="8">
    <location>
        <begin position="299"/>
        <end position="326"/>
    </location>
</feature>
<evidence type="ECO:0000256" key="6">
    <source>
        <dbReference type="ARBA" id="ARBA00022989"/>
    </source>
</evidence>
<comment type="subcellular location">
    <subcellularLocation>
        <location evidence="1 8">Cell membrane</location>
        <topology evidence="1 8">Multi-pass membrane protein</topology>
    </subcellularLocation>
</comment>
<accession>A0ABV1EJZ3</accession>
<evidence type="ECO:0000256" key="3">
    <source>
        <dbReference type="ARBA" id="ARBA00022448"/>
    </source>
</evidence>
<proteinExistence type="inferred from homology"/>
<dbReference type="PANTHER" id="PTHR30330:SF3">
    <property type="entry name" value="TRANSCRIPTIONAL REGULATOR, LRP FAMILY"/>
    <property type="match status" value="1"/>
</dbReference>
<feature type="transmembrane region" description="Helical" evidence="8">
    <location>
        <begin position="146"/>
        <end position="165"/>
    </location>
</feature>
<sequence length="457" mass="48319">MGFLERLGNFIWNPWLLGLFLLTGLYASVRTGFFQIFRWRLWMRVTAGALFKGQRQRKGGGLTQLQTLSTALASTIGTGSIAGVATAIFYGGPGAVFWMWVSAFLGMMTGCLEKTLAIRYRERSRDGGWQGGPMCYMEHGLGSRFLAAWFSVCCIAASLCGGNMVQSNSIAAALEATFGWDRLGVGIVTALLTGIVILGGIGRIGAVSEKLVPCMAALFLGGGLIVLICHARMIPSVLERIVTEALTPRAALGGGAGYGMASAMRYGVARGVFTNEAGMGTSAMAHAASNVKEPAEQGMWGIFEVFVATILVCSVSALVILTSGVYQPEEALKALAEGAVEPAMVGAPLSAAAFATVFGRWGGVLVSVCLLLFAFTSLLGCSYYGERGLEYLGGMRWRGAYRALFLLAIVGGSVGDVAAVWQLTDVLNGLMALPNLCAILLLSPQALRLLRTWVNAQ</sequence>
<evidence type="ECO:0000256" key="1">
    <source>
        <dbReference type="ARBA" id="ARBA00004651"/>
    </source>
</evidence>
<keyword evidence="5 8" id="KW-0812">Transmembrane</keyword>
<feature type="transmembrane region" description="Helical" evidence="8">
    <location>
        <begin position="211"/>
        <end position="234"/>
    </location>
</feature>